<organism evidence="1 2">
    <name type="scientific">Ramlibacter agri</name>
    <dbReference type="NCBI Taxonomy" id="2728837"/>
    <lineage>
        <taxon>Bacteria</taxon>
        <taxon>Pseudomonadati</taxon>
        <taxon>Pseudomonadota</taxon>
        <taxon>Betaproteobacteria</taxon>
        <taxon>Burkholderiales</taxon>
        <taxon>Comamonadaceae</taxon>
        <taxon>Ramlibacter</taxon>
    </lineage>
</organism>
<protein>
    <submittedName>
        <fullName evidence="1">DUF3703 domain-containing protein</fullName>
    </submittedName>
</protein>
<accession>A0A848H1R1</accession>
<evidence type="ECO:0000313" key="2">
    <source>
        <dbReference type="Proteomes" id="UP000541185"/>
    </source>
</evidence>
<keyword evidence="2" id="KW-1185">Reference proteome</keyword>
<dbReference type="RefSeq" id="WP_169416924.1">
    <property type="nucleotide sequence ID" value="NZ_JABBFX010000001.1"/>
</dbReference>
<proteinExistence type="predicted"/>
<dbReference type="EMBL" id="JABBFX010000001">
    <property type="protein sequence ID" value="NML42673.1"/>
    <property type="molecule type" value="Genomic_DNA"/>
</dbReference>
<gene>
    <name evidence="1" type="ORF">HHL11_02850</name>
</gene>
<reference evidence="1 2" key="1">
    <citation type="submission" date="2020-04" db="EMBL/GenBank/DDBJ databases">
        <title>Ramlibacter sp. G-1-2-2 isolated from soil.</title>
        <authorList>
            <person name="Dahal R.H."/>
        </authorList>
    </citation>
    <scope>NUCLEOTIDE SEQUENCE [LARGE SCALE GENOMIC DNA]</scope>
    <source>
        <strain evidence="1 2">G-1-2-2</strain>
    </source>
</reference>
<name>A0A848H1R1_9BURK</name>
<dbReference type="Proteomes" id="UP000541185">
    <property type="component" value="Unassembled WGS sequence"/>
</dbReference>
<dbReference type="InterPro" id="IPR022172">
    <property type="entry name" value="DUF3703"/>
</dbReference>
<sequence length="122" mass="13590">MDALTPLERRIAYARLVRGFVDAASDVRWNWLMAAHVVGQHEPGLHFDSHRRMLRLAGETRDWGEAAGQLLRIALLPFGHLLRRIPLGNTGRAEVGVTQAMEPPEPVQVLVDWAVLATKLPA</sequence>
<evidence type="ECO:0000313" key="1">
    <source>
        <dbReference type="EMBL" id="NML42673.1"/>
    </source>
</evidence>
<comment type="caution">
    <text evidence="1">The sequence shown here is derived from an EMBL/GenBank/DDBJ whole genome shotgun (WGS) entry which is preliminary data.</text>
</comment>
<dbReference type="Pfam" id="PF12487">
    <property type="entry name" value="DUF3703"/>
    <property type="match status" value="1"/>
</dbReference>
<dbReference type="AlphaFoldDB" id="A0A848H1R1"/>